<evidence type="ECO:0000313" key="1">
    <source>
        <dbReference type="EMBL" id="KII71345.1"/>
    </source>
</evidence>
<reference evidence="1 2" key="1">
    <citation type="journal article" date="2014" name="Genome Biol. Evol.">
        <title>The genome of the myxosporean Thelohanellus kitauei shows adaptations to nutrient acquisition within its fish host.</title>
        <authorList>
            <person name="Yang Y."/>
            <person name="Xiong J."/>
            <person name="Zhou Z."/>
            <person name="Huo F."/>
            <person name="Miao W."/>
            <person name="Ran C."/>
            <person name="Liu Y."/>
            <person name="Zhang J."/>
            <person name="Feng J."/>
            <person name="Wang M."/>
            <person name="Wang M."/>
            <person name="Wang L."/>
            <person name="Yao B."/>
        </authorList>
    </citation>
    <scope>NUCLEOTIDE SEQUENCE [LARGE SCALE GENOMIC DNA]</scope>
    <source>
        <strain evidence="1">Wuqing</strain>
    </source>
</reference>
<dbReference type="Proteomes" id="UP000031668">
    <property type="component" value="Unassembled WGS sequence"/>
</dbReference>
<comment type="caution">
    <text evidence="1">The sequence shown here is derived from an EMBL/GenBank/DDBJ whole genome shotgun (WGS) entry which is preliminary data.</text>
</comment>
<keyword evidence="2" id="KW-1185">Reference proteome</keyword>
<protein>
    <submittedName>
        <fullName evidence="1">Uncharacterized protein</fullName>
    </submittedName>
</protein>
<sequence length="113" mass="13350">MGKQPTLFSQKIEGKYNNGSCTELGEFNKCRGRYINRSLFDIFKQFLTKFVTILEKEGEFTNVIENFRFYHSDPDFRLIHTRYNGFRDIVHFSISVRKVLSQLKSIVKRDGTI</sequence>
<name>A0A0C2N4R2_THEKT</name>
<dbReference type="OrthoDB" id="7744248at2759"/>
<accession>A0A0C2N4R2</accession>
<proteinExistence type="predicted"/>
<dbReference type="AlphaFoldDB" id="A0A0C2N4R2"/>
<organism evidence="1 2">
    <name type="scientific">Thelohanellus kitauei</name>
    <name type="common">Myxosporean</name>
    <dbReference type="NCBI Taxonomy" id="669202"/>
    <lineage>
        <taxon>Eukaryota</taxon>
        <taxon>Metazoa</taxon>
        <taxon>Cnidaria</taxon>
        <taxon>Myxozoa</taxon>
        <taxon>Myxosporea</taxon>
        <taxon>Bivalvulida</taxon>
        <taxon>Platysporina</taxon>
        <taxon>Myxobolidae</taxon>
        <taxon>Thelohanellus</taxon>
    </lineage>
</organism>
<gene>
    <name evidence="1" type="ORF">RF11_05255</name>
</gene>
<dbReference type="EMBL" id="JWZT01001789">
    <property type="protein sequence ID" value="KII71345.1"/>
    <property type="molecule type" value="Genomic_DNA"/>
</dbReference>
<evidence type="ECO:0000313" key="2">
    <source>
        <dbReference type="Proteomes" id="UP000031668"/>
    </source>
</evidence>